<sequence>MKRKLKYGEYGVEILRVRYKSQNLERALLMDYITLFKALILLKDNDSEKKIFKKVKVVDLQLNKG</sequence>
<accession>A0A383R9I8</accession>
<name>A0A383R9I8_PAEAL</name>
<reference evidence="2" key="1">
    <citation type="submission" date="2018-08" db="EMBL/GenBank/DDBJ databases">
        <authorList>
            <person name="Chevrot R."/>
        </authorList>
    </citation>
    <scope>NUCLEOTIDE SEQUENCE [LARGE SCALE GENOMIC DNA]</scope>
</reference>
<evidence type="ECO:0000313" key="2">
    <source>
        <dbReference type="Proteomes" id="UP000304148"/>
    </source>
</evidence>
<dbReference type="AlphaFoldDB" id="A0A383R9I8"/>
<protein>
    <submittedName>
        <fullName evidence="1">Uncharacterized protein</fullName>
    </submittedName>
</protein>
<dbReference type="Proteomes" id="UP000304148">
    <property type="component" value="Chromosome"/>
</dbReference>
<gene>
    <name evidence="1" type="ORF">PBLR_11411</name>
</gene>
<evidence type="ECO:0000313" key="1">
    <source>
        <dbReference type="EMBL" id="SYX82989.1"/>
    </source>
</evidence>
<proteinExistence type="predicted"/>
<dbReference type="EMBL" id="LS992241">
    <property type="protein sequence ID" value="SYX82989.1"/>
    <property type="molecule type" value="Genomic_DNA"/>
</dbReference>
<organism evidence="1 2">
    <name type="scientific">Paenibacillus alvei</name>
    <name type="common">Bacillus alvei</name>
    <dbReference type="NCBI Taxonomy" id="44250"/>
    <lineage>
        <taxon>Bacteria</taxon>
        <taxon>Bacillati</taxon>
        <taxon>Bacillota</taxon>
        <taxon>Bacilli</taxon>
        <taxon>Bacillales</taxon>
        <taxon>Paenibacillaceae</taxon>
        <taxon>Paenibacillus</taxon>
    </lineage>
</organism>